<protein>
    <submittedName>
        <fullName evidence="2">Grasp-with-spasm system A modified peptide</fullName>
    </submittedName>
</protein>
<dbReference type="Proteomes" id="UP001163719">
    <property type="component" value="Unassembled WGS sequence"/>
</dbReference>
<proteinExistence type="predicted"/>
<reference evidence="2" key="1">
    <citation type="submission" date="2022-10" db="EMBL/GenBank/DDBJ databases">
        <title>Chryseobacterium babae sp. nov. isolated from the gut of the beetle Oryctes rhinoceros, and Chryseobacterium kimseyorum sp. nov., isolated from a stick insect rearing cage.</title>
        <authorList>
            <person name="Shelomi M."/>
            <person name="Han C.-J."/>
            <person name="Chen W.-M."/>
            <person name="Chen H.-K."/>
            <person name="Liaw S.-J."/>
            <person name="Muhle E."/>
            <person name="Clermont D."/>
        </authorList>
    </citation>
    <scope>NUCLEOTIDE SEQUENCE</scope>
    <source>
        <strain evidence="2">WLa1L2M3</strain>
    </source>
</reference>
<organism evidence="2 3">
    <name type="scientific">Chryseobacterium oryctis</name>
    <dbReference type="NCBI Taxonomy" id="2952618"/>
    <lineage>
        <taxon>Bacteria</taxon>
        <taxon>Pseudomonadati</taxon>
        <taxon>Bacteroidota</taxon>
        <taxon>Flavobacteriia</taxon>
        <taxon>Flavobacteriales</taxon>
        <taxon>Weeksellaceae</taxon>
        <taxon>Chryseobacterium group</taxon>
        <taxon>Chryseobacterium</taxon>
    </lineage>
</organism>
<comment type="caution">
    <text evidence="2">The sequence shown here is derived from an EMBL/GenBank/DDBJ whole genome shotgun (WGS) entry which is preliminary data.</text>
</comment>
<evidence type="ECO:0000256" key="1">
    <source>
        <dbReference type="SAM" id="MobiDB-lite"/>
    </source>
</evidence>
<gene>
    <name evidence="2" type="ORF">OH806_01385</name>
</gene>
<dbReference type="Pfam" id="PF14406">
    <property type="entry name" value="Bacteroid_pep"/>
    <property type="match status" value="1"/>
</dbReference>
<feature type="compositionally biased region" description="Polar residues" evidence="1">
    <location>
        <begin position="21"/>
        <end position="38"/>
    </location>
</feature>
<dbReference type="RefSeq" id="WP_264741902.1">
    <property type="nucleotide sequence ID" value="NZ_JAPDHV010000001.1"/>
</dbReference>
<name>A0ABT3HJG8_9FLAO</name>
<evidence type="ECO:0000313" key="3">
    <source>
        <dbReference type="Proteomes" id="UP001163719"/>
    </source>
</evidence>
<dbReference type="EMBL" id="JAPDHV010000001">
    <property type="protein sequence ID" value="MCW3159931.1"/>
    <property type="molecule type" value="Genomic_DNA"/>
</dbReference>
<feature type="region of interest" description="Disordered" evidence="1">
    <location>
        <begin position="1"/>
        <end position="55"/>
    </location>
</feature>
<accession>A0ABT3HJG8</accession>
<dbReference type="InterPro" id="IPR025842">
    <property type="entry name" value="Bacteroid_pep"/>
</dbReference>
<keyword evidence="3" id="KW-1185">Reference proteome</keyword>
<evidence type="ECO:0000313" key="2">
    <source>
        <dbReference type="EMBL" id="MCW3159931.1"/>
    </source>
</evidence>
<sequence length="69" mass="7584">MKKLKGMKSNFSSLENKKLENLQSVKGGSASSRKSPSNAGGAVDQDYYTDDGSGNWKWVGRHTLSFEEN</sequence>